<dbReference type="EMBL" id="JAFKCV010000005">
    <property type="protein sequence ID" value="MBN7825742.1"/>
    <property type="molecule type" value="Genomic_DNA"/>
</dbReference>
<feature type="chain" id="PRO_5036876702" evidence="12">
    <location>
        <begin position="25"/>
        <end position="641"/>
    </location>
</feature>
<evidence type="ECO:0000256" key="9">
    <source>
        <dbReference type="ARBA" id="ARBA00023237"/>
    </source>
</evidence>
<keyword evidence="5 12" id="KW-0732">Signal</keyword>
<dbReference type="SUPFAM" id="SSF56935">
    <property type="entry name" value="Porins"/>
    <property type="match status" value="1"/>
</dbReference>
<keyword evidence="7 11" id="KW-0798">TonB box</keyword>
<evidence type="ECO:0000256" key="11">
    <source>
        <dbReference type="RuleBase" id="RU003357"/>
    </source>
</evidence>
<evidence type="ECO:0000256" key="4">
    <source>
        <dbReference type="ARBA" id="ARBA00022692"/>
    </source>
</evidence>
<dbReference type="InterPro" id="IPR039426">
    <property type="entry name" value="TonB-dep_rcpt-like"/>
</dbReference>
<gene>
    <name evidence="15" type="ORF">J0A66_10950</name>
</gene>
<evidence type="ECO:0000256" key="5">
    <source>
        <dbReference type="ARBA" id="ARBA00022729"/>
    </source>
</evidence>
<keyword evidence="15" id="KW-0675">Receptor</keyword>
<dbReference type="CDD" id="cd01347">
    <property type="entry name" value="ligand_gated_channel"/>
    <property type="match status" value="1"/>
</dbReference>
<evidence type="ECO:0000259" key="14">
    <source>
        <dbReference type="Pfam" id="PF07715"/>
    </source>
</evidence>
<evidence type="ECO:0000256" key="6">
    <source>
        <dbReference type="ARBA" id="ARBA00023065"/>
    </source>
</evidence>
<evidence type="ECO:0000256" key="3">
    <source>
        <dbReference type="ARBA" id="ARBA00022452"/>
    </source>
</evidence>
<dbReference type="InterPro" id="IPR036942">
    <property type="entry name" value="Beta-barrel_TonB_sf"/>
</dbReference>
<dbReference type="RefSeq" id="WP_206573855.1">
    <property type="nucleotide sequence ID" value="NZ_JAFKCV010000005.1"/>
</dbReference>
<sequence length="641" mass="70726">MQFIPTKTGLAVTAALLASFSVSSNEPIEIISVLGARLPVSVAQLGASVSVIERAQIENSGAINVADLLRSQAGVHISQDGVKGAQTQLRLRGSEANHVLVLVDGVEINDLNDGAVNFAHLNLANVQRIEILRGPQSALWGSGAVGGVINISTRSGKNGYAGGGEAEWGQNASQRLAASLRGGTDQINFALAASHFSTDGENISRQGDERDGTRNNELSASLNWQVGDENEIKAQYRHLDFFNQFDGTDFVTGLPADADSFTHGQQGSGKLEWHYRPVGSDWSQAVGMHYSRNQSENFTPGFDAQSAYDVTEVDSDKQRWFWQNSLNYAPGSQASLVFEHVSESFEQVGQAAPWGDPNQQQDNDSQSAVADLVHRLGRDVSINASLRYDDNDLFDDAMTYRLGLSYQLLSSLSLFVSQGKAIKNPTFIERFGYTPTSFIGNPDLEPEQSVSTELGARLQLPGGWQSSLSVYQAELEDEINGYYFDPALGGPTAINIEGESERRGLEWQVSGRFYDLQLAFNYNYLDAREGEGELATPEVRRARHGADLTLNYVFMDDMANLYLQANYQGTREDDFFPPPTYARTRVDLGAVTVINATFNYRWDQHWQLTVRAENLFDEEYEEVLGYRRQGRTAYLGASYQF</sequence>
<dbReference type="Gene3D" id="2.40.170.20">
    <property type="entry name" value="TonB-dependent receptor, beta-barrel domain"/>
    <property type="match status" value="1"/>
</dbReference>
<keyword evidence="8 10" id="KW-0472">Membrane</keyword>
<evidence type="ECO:0000256" key="2">
    <source>
        <dbReference type="ARBA" id="ARBA00022448"/>
    </source>
</evidence>
<dbReference type="PROSITE" id="PS52016">
    <property type="entry name" value="TONB_DEPENDENT_REC_3"/>
    <property type="match status" value="1"/>
</dbReference>
<dbReference type="InterPro" id="IPR012910">
    <property type="entry name" value="Plug_dom"/>
</dbReference>
<organism evidence="15 16">
    <name type="scientific">Bowmanella dokdonensis</name>
    <dbReference type="NCBI Taxonomy" id="751969"/>
    <lineage>
        <taxon>Bacteria</taxon>
        <taxon>Pseudomonadati</taxon>
        <taxon>Pseudomonadota</taxon>
        <taxon>Gammaproteobacteria</taxon>
        <taxon>Alteromonadales</taxon>
        <taxon>Alteromonadaceae</taxon>
        <taxon>Bowmanella</taxon>
    </lineage>
</organism>
<keyword evidence="9 10" id="KW-0998">Cell outer membrane</keyword>
<feature type="signal peptide" evidence="12">
    <location>
        <begin position="1"/>
        <end position="24"/>
    </location>
</feature>
<keyword evidence="6" id="KW-0406">Ion transport</keyword>
<dbReference type="Gene3D" id="2.170.130.10">
    <property type="entry name" value="TonB-dependent receptor, plug domain"/>
    <property type="match status" value="1"/>
</dbReference>
<accession>A0A939DN72</accession>
<keyword evidence="3 10" id="KW-1134">Transmembrane beta strand</keyword>
<name>A0A939DN72_9ALTE</name>
<dbReference type="GO" id="GO:0015889">
    <property type="term" value="P:cobalamin transport"/>
    <property type="evidence" value="ECO:0007669"/>
    <property type="project" value="TreeGrafter"/>
</dbReference>
<dbReference type="InterPro" id="IPR000531">
    <property type="entry name" value="Beta-barrel_TonB"/>
</dbReference>
<evidence type="ECO:0000256" key="1">
    <source>
        <dbReference type="ARBA" id="ARBA00004571"/>
    </source>
</evidence>
<feature type="domain" description="TonB-dependent receptor plug" evidence="14">
    <location>
        <begin position="44"/>
        <end position="148"/>
    </location>
</feature>
<dbReference type="Pfam" id="PF07715">
    <property type="entry name" value="Plug"/>
    <property type="match status" value="1"/>
</dbReference>
<evidence type="ECO:0000313" key="16">
    <source>
        <dbReference type="Proteomes" id="UP000664654"/>
    </source>
</evidence>
<evidence type="ECO:0000259" key="13">
    <source>
        <dbReference type="Pfam" id="PF00593"/>
    </source>
</evidence>
<evidence type="ECO:0000313" key="15">
    <source>
        <dbReference type="EMBL" id="MBN7825742.1"/>
    </source>
</evidence>
<evidence type="ECO:0000256" key="7">
    <source>
        <dbReference type="ARBA" id="ARBA00023077"/>
    </source>
</evidence>
<dbReference type="Proteomes" id="UP000664654">
    <property type="component" value="Unassembled WGS sequence"/>
</dbReference>
<evidence type="ECO:0000256" key="12">
    <source>
        <dbReference type="SAM" id="SignalP"/>
    </source>
</evidence>
<protein>
    <submittedName>
        <fullName evidence="15">TonB-dependent receptor</fullName>
    </submittedName>
</protein>
<dbReference type="PANTHER" id="PTHR30069">
    <property type="entry name" value="TONB-DEPENDENT OUTER MEMBRANE RECEPTOR"/>
    <property type="match status" value="1"/>
</dbReference>
<evidence type="ECO:0000256" key="8">
    <source>
        <dbReference type="ARBA" id="ARBA00023136"/>
    </source>
</evidence>
<dbReference type="PANTHER" id="PTHR30069:SF53">
    <property type="entry name" value="COLICIN I RECEPTOR-RELATED"/>
    <property type="match status" value="1"/>
</dbReference>
<dbReference type="GO" id="GO:0006811">
    <property type="term" value="P:monoatomic ion transport"/>
    <property type="evidence" value="ECO:0007669"/>
    <property type="project" value="UniProtKB-KW"/>
</dbReference>
<comment type="caution">
    <text evidence="15">The sequence shown here is derived from an EMBL/GenBank/DDBJ whole genome shotgun (WGS) entry which is preliminary data.</text>
</comment>
<proteinExistence type="inferred from homology"/>
<dbReference type="AlphaFoldDB" id="A0A939DN72"/>
<dbReference type="Pfam" id="PF00593">
    <property type="entry name" value="TonB_dep_Rec_b-barrel"/>
    <property type="match status" value="1"/>
</dbReference>
<reference evidence="15" key="1">
    <citation type="submission" date="2021-03" db="EMBL/GenBank/DDBJ databases">
        <title>novel species isolated from a fishpond in China.</title>
        <authorList>
            <person name="Lu H."/>
            <person name="Cai Z."/>
        </authorList>
    </citation>
    <scope>NUCLEOTIDE SEQUENCE</scope>
    <source>
        <strain evidence="15">JCM 30855</strain>
    </source>
</reference>
<comment type="similarity">
    <text evidence="10 11">Belongs to the TonB-dependent receptor family.</text>
</comment>
<keyword evidence="2 10" id="KW-0813">Transport</keyword>
<dbReference type="GO" id="GO:0009279">
    <property type="term" value="C:cell outer membrane"/>
    <property type="evidence" value="ECO:0007669"/>
    <property type="project" value="UniProtKB-SubCell"/>
</dbReference>
<keyword evidence="4 10" id="KW-0812">Transmembrane</keyword>
<keyword evidence="16" id="KW-1185">Reference proteome</keyword>
<evidence type="ECO:0000256" key="10">
    <source>
        <dbReference type="PROSITE-ProRule" id="PRU01360"/>
    </source>
</evidence>
<feature type="domain" description="TonB-dependent receptor-like beta-barrel" evidence="13">
    <location>
        <begin position="184"/>
        <end position="615"/>
    </location>
</feature>
<dbReference type="InterPro" id="IPR037066">
    <property type="entry name" value="Plug_dom_sf"/>
</dbReference>
<comment type="subcellular location">
    <subcellularLocation>
        <location evidence="1 10">Cell outer membrane</location>
        <topology evidence="1 10">Multi-pass membrane protein</topology>
    </subcellularLocation>
</comment>